<proteinExistence type="predicted"/>
<sequence length="132" mass="14536">MTKDESDLYGEIDALYGKLDQMLVRRAPDALAEHDLGDLDFPRLTEVVEAGRPLPTSRPAADAPRFPPRVRQALSGPVPAKAADPAPLHEPSPELMAAIESRLFDLLARHQQEVDAAVRRIVQEELAKRPGK</sequence>
<organism evidence="2 3">
    <name type="scientific">Sulfuritortus calidifontis</name>
    <dbReference type="NCBI Taxonomy" id="1914471"/>
    <lineage>
        <taxon>Bacteria</taxon>
        <taxon>Pseudomonadati</taxon>
        <taxon>Pseudomonadota</taxon>
        <taxon>Betaproteobacteria</taxon>
        <taxon>Nitrosomonadales</taxon>
        <taxon>Thiobacillaceae</taxon>
        <taxon>Sulfuritortus</taxon>
    </lineage>
</organism>
<gene>
    <name evidence="2" type="ORF">EDC61_101266</name>
</gene>
<name>A0A4R3K0W7_9PROT</name>
<evidence type="ECO:0000313" key="2">
    <source>
        <dbReference type="EMBL" id="TCS74042.1"/>
    </source>
</evidence>
<protein>
    <submittedName>
        <fullName evidence="2">Uncharacterized protein</fullName>
    </submittedName>
</protein>
<evidence type="ECO:0000313" key="3">
    <source>
        <dbReference type="Proteomes" id="UP000295135"/>
    </source>
</evidence>
<dbReference type="EMBL" id="SLZY01000001">
    <property type="protein sequence ID" value="TCS74042.1"/>
    <property type="molecule type" value="Genomic_DNA"/>
</dbReference>
<dbReference type="AlphaFoldDB" id="A0A4R3K0W7"/>
<feature type="region of interest" description="Disordered" evidence="1">
    <location>
        <begin position="51"/>
        <end position="91"/>
    </location>
</feature>
<comment type="caution">
    <text evidence="2">The sequence shown here is derived from an EMBL/GenBank/DDBJ whole genome shotgun (WGS) entry which is preliminary data.</text>
</comment>
<evidence type="ECO:0000256" key="1">
    <source>
        <dbReference type="SAM" id="MobiDB-lite"/>
    </source>
</evidence>
<dbReference type="Proteomes" id="UP000295135">
    <property type="component" value="Unassembled WGS sequence"/>
</dbReference>
<accession>A0A4R3K0W7</accession>
<reference evidence="2 3" key="1">
    <citation type="submission" date="2019-03" db="EMBL/GenBank/DDBJ databases">
        <title>Genomic Encyclopedia of Type Strains, Phase IV (KMG-IV): sequencing the most valuable type-strain genomes for metagenomic binning, comparative biology and taxonomic classification.</title>
        <authorList>
            <person name="Goeker M."/>
        </authorList>
    </citation>
    <scope>NUCLEOTIDE SEQUENCE [LARGE SCALE GENOMIC DNA]</scope>
    <source>
        <strain evidence="2 3">DSM 103923</strain>
    </source>
</reference>
<keyword evidence="3" id="KW-1185">Reference proteome</keyword>
<dbReference type="RefSeq" id="WP_126459230.1">
    <property type="nucleotide sequence ID" value="NZ_AP018721.1"/>
</dbReference>